<dbReference type="PROSITE" id="PS51257">
    <property type="entry name" value="PROKAR_LIPOPROTEIN"/>
    <property type="match status" value="1"/>
</dbReference>
<feature type="signal peptide" evidence="1">
    <location>
        <begin position="1"/>
        <end position="17"/>
    </location>
</feature>
<evidence type="ECO:0000256" key="1">
    <source>
        <dbReference type="SAM" id="SignalP"/>
    </source>
</evidence>
<dbReference type="RefSeq" id="WP_090482610.1">
    <property type="nucleotide sequence ID" value="NZ_FOWZ01000004.1"/>
</dbReference>
<evidence type="ECO:0000313" key="2">
    <source>
        <dbReference type="EMBL" id="SFP37385.1"/>
    </source>
</evidence>
<dbReference type="AlphaFoldDB" id="A0A1I5PTK6"/>
<proteinExistence type="predicted"/>
<evidence type="ECO:0008006" key="4">
    <source>
        <dbReference type="Google" id="ProtNLM"/>
    </source>
</evidence>
<organism evidence="2 3">
    <name type="scientific">Qipengyuania nanhaisediminis</name>
    <dbReference type="NCBI Taxonomy" id="604088"/>
    <lineage>
        <taxon>Bacteria</taxon>
        <taxon>Pseudomonadati</taxon>
        <taxon>Pseudomonadota</taxon>
        <taxon>Alphaproteobacteria</taxon>
        <taxon>Sphingomonadales</taxon>
        <taxon>Erythrobacteraceae</taxon>
        <taxon>Qipengyuania</taxon>
    </lineage>
</organism>
<feature type="chain" id="PRO_5011751098" description="Curli production assembly/transport component CsgG" evidence="1">
    <location>
        <begin position="18"/>
        <end position="231"/>
    </location>
</feature>
<sequence length="231" mass="24599">MKKSVAALGLLSLAACANPYVGTPYTAPTVPVTSVAIVDDTLGDDAVAYEAASTMGNFGLLGALIDAGVQGSRKSRVNEALESVNHTPEANFESYLIAALAEADIEAAMLEGPDRDKREFLEDYPTAPEGVQALIDFNVTAYGYVNSGNQLWRPTVAADVRMIDAGTGATLMENRIIYNPVDAQAGIITIAPSPDYAFQNREDMISQPERLAEGIDVALKEVAETAVRLMR</sequence>
<dbReference type="EMBL" id="FOWZ01000004">
    <property type="protein sequence ID" value="SFP37385.1"/>
    <property type="molecule type" value="Genomic_DNA"/>
</dbReference>
<protein>
    <recommendedName>
        <fullName evidence="4">Curli production assembly/transport component CsgG</fullName>
    </recommendedName>
</protein>
<dbReference type="OrthoDB" id="7210322at2"/>
<dbReference type="Proteomes" id="UP000199331">
    <property type="component" value="Unassembled WGS sequence"/>
</dbReference>
<accession>A0A1I5PTK6</accession>
<dbReference type="STRING" id="604088.SAMN04488060_2630"/>
<reference evidence="3" key="1">
    <citation type="submission" date="2016-10" db="EMBL/GenBank/DDBJ databases">
        <authorList>
            <person name="Varghese N."/>
            <person name="Submissions S."/>
        </authorList>
    </citation>
    <scope>NUCLEOTIDE SEQUENCE [LARGE SCALE GENOMIC DNA]</scope>
    <source>
        <strain evidence="3">CGMCC 1.7715</strain>
    </source>
</reference>
<keyword evidence="3" id="KW-1185">Reference proteome</keyword>
<keyword evidence="1" id="KW-0732">Signal</keyword>
<evidence type="ECO:0000313" key="3">
    <source>
        <dbReference type="Proteomes" id="UP000199331"/>
    </source>
</evidence>
<name>A0A1I5PTK6_9SPHN</name>
<gene>
    <name evidence="2" type="ORF">SAMN04488060_2630</name>
</gene>